<evidence type="ECO:0000256" key="1">
    <source>
        <dbReference type="SAM" id="Phobius"/>
    </source>
</evidence>
<protein>
    <recommendedName>
        <fullName evidence="4">Transmembrane protein</fullName>
    </recommendedName>
</protein>
<dbReference type="PANTHER" id="PTHR37078">
    <property type="entry name" value="NODULE CYSTEINE-RICH (NCR) SECRETED PEPTIDE"/>
    <property type="match status" value="1"/>
</dbReference>
<dbReference type="InParanoid" id="A0A2P5BYP2"/>
<organism evidence="2 3">
    <name type="scientific">Trema orientale</name>
    <name type="common">Charcoal tree</name>
    <name type="synonym">Celtis orientalis</name>
    <dbReference type="NCBI Taxonomy" id="63057"/>
    <lineage>
        <taxon>Eukaryota</taxon>
        <taxon>Viridiplantae</taxon>
        <taxon>Streptophyta</taxon>
        <taxon>Embryophyta</taxon>
        <taxon>Tracheophyta</taxon>
        <taxon>Spermatophyta</taxon>
        <taxon>Magnoliopsida</taxon>
        <taxon>eudicotyledons</taxon>
        <taxon>Gunneridae</taxon>
        <taxon>Pentapetalae</taxon>
        <taxon>rosids</taxon>
        <taxon>fabids</taxon>
        <taxon>Rosales</taxon>
        <taxon>Cannabaceae</taxon>
        <taxon>Trema</taxon>
    </lineage>
</organism>
<evidence type="ECO:0000313" key="2">
    <source>
        <dbReference type="EMBL" id="PON53879.1"/>
    </source>
</evidence>
<feature type="transmembrane region" description="Helical" evidence="1">
    <location>
        <begin position="6"/>
        <end position="29"/>
    </location>
</feature>
<keyword evidence="1" id="KW-1133">Transmembrane helix</keyword>
<keyword evidence="1" id="KW-0812">Transmembrane</keyword>
<gene>
    <name evidence="2" type="ORF">TorRG33x02_304120</name>
</gene>
<keyword evidence="3" id="KW-1185">Reference proteome</keyword>
<dbReference type="EMBL" id="JXTC01000439">
    <property type="protein sequence ID" value="PON53879.1"/>
    <property type="molecule type" value="Genomic_DNA"/>
</dbReference>
<comment type="caution">
    <text evidence="2">The sequence shown here is derived from an EMBL/GenBank/DDBJ whole genome shotgun (WGS) entry which is preliminary data.</text>
</comment>
<proteinExistence type="predicted"/>
<reference evidence="3" key="1">
    <citation type="submission" date="2016-06" db="EMBL/GenBank/DDBJ databases">
        <title>Parallel loss of symbiosis genes in relatives of nitrogen-fixing non-legume Parasponia.</title>
        <authorList>
            <person name="Van Velzen R."/>
            <person name="Holmer R."/>
            <person name="Bu F."/>
            <person name="Rutten L."/>
            <person name="Van Zeijl A."/>
            <person name="Liu W."/>
            <person name="Santuari L."/>
            <person name="Cao Q."/>
            <person name="Sharma T."/>
            <person name="Shen D."/>
            <person name="Roswanjaya Y."/>
            <person name="Wardhani T."/>
            <person name="Kalhor M.S."/>
            <person name="Jansen J."/>
            <person name="Van den Hoogen J."/>
            <person name="Gungor B."/>
            <person name="Hartog M."/>
            <person name="Hontelez J."/>
            <person name="Verver J."/>
            <person name="Yang W.-C."/>
            <person name="Schijlen E."/>
            <person name="Repin R."/>
            <person name="Schilthuizen M."/>
            <person name="Schranz E."/>
            <person name="Heidstra R."/>
            <person name="Miyata K."/>
            <person name="Fedorova E."/>
            <person name="Kohlen W."/>
            <person name="Bisseling T."/>
            <person name="Smit S."/>
            <person name="Geurts R."/>
        </authorList>
    </citation>
    <scope>NUCLEOTIDE SEQUENCE [LARGE SCALE GENOMIC DNA]</scope>
    <source>
        <strain evidence="3">cv. RG33-2</strain>
    </source>
</reference>
<dbReference type="PANTHER" id="PTHR37078:SF7">
    <property type="match status" value="1"/>
</dbReference>
<evidence type="ECO:0000313" key="3">
    <source>
        <dbReference type="Proteomes" id="UP000237000"/>
    </source>
</evidence>
<evidence type="ECO:0008006" key="4">
    <source>
        <dbReference type="Google" id="ProtNLM"/>
    </source>
</evidence>
<dbReference type="OrthoDB" id="754109at2759"/>
<name>A0A2P5BYP2_TREOI</name>
<sequence length="86" mass="9819">MVTPKYIYKLYVFLVMLNILFTTICPSGVEGRTLKIRHKQGYYSKNVVESLGVVCKCCDGEGGGCRSKWDAPCSKLQCLPWKFRYV</sequence>
<accession>A0A2P5BYP2</accession>
<dbReference type="AlphaFoldDB" id="A0A2P5BYP2"/>
<keyword evidence="1" id="KW-0472">Membrane</keyword>
<dbReference type="Proteomes" id="UP000237000">
    <property type="component" value="Unassembled WGS sequence"/>
</dbReference>